<feature type="domain" description="3'-5' exonuclease" evidence="1">
    <location>
        <begin position="44"/>
        <end position="122"/>
    </location>
</feature>
<dbReference type="PANTHER" id="PTHR43040:SF1">
    <property type="entry name" value="RIBONUCLEASE D"/>
    <property type="match status" value="1"/>
</dbReference>
<proteinExistence type="predicted"/>
<name>A0ABR3JH60_9AGAR</name>
<dbReference type="Proteomes" id="UP001556367">
    <property type="component" value="Unassembled WGS sequence"/>
</dbReference>
<dbReference type="InterPro" id="IPR012337">
    <property type="entry name" value="RNaseH-like_sf"/>
</dbReference>
<dbReference type="SUPFAM" id="SSF53098">
    <property type="entry name" value="Ribonuclease H-like"/>
    <property type="match status" value="1"/>
</dbReference>
<organism evidence="2 3">
    <name type="scientific">Hohenbuehelia grisea</name>
    <dbReference type="NCBI Taxonomy" id="104357"/>
    <lineage>
        <taxon>Eukaryota</taxon>
        <taxon>Fungi</taxon>
        <taxon>Dikarya</taxon>
        <taxon>Basidiomycota</taxon>
        <taxon>Agaricomycotina</taxon>
        <taxon>Agaricomycetes</taxon>
        <taxon>Agaricomycetidae</taxon>
        <taxon>Agaricales</taxon>
        <taxon>Pleurotineae</taxon>
        <taxon>Pleurotaceae</taxon>
        <taxon>Hohenbuehelia</taxon>
    </lineage>
</organism>
<dbReference type="InterPro" id="IPR036397">
    <property type="entry name" value="RNaseH_sf"/>
</dbReference>
<sequence length="287" mass="32819">MSRNAVTFCNNTALLSDALADLKDSTQVLFDCEGHDLGMRNPHLHDVLSLDDTALRPIFDILESSAVTKVVFDGRMDYSALYHEFHVEMKNVLDMQLADVKSRTVRGEGEQQQLQRLCPYLHKREVYGQRASYLHVHCLNGLAKCAREHDIPSIGVRPFLKHTRWRERPLPDDHVHYSAHDMAVLRAVHDRFLEKGFIDSDLKEQSARYITLCKSSQPKKNHSSFCSPLLPLGIIDYVWSASSTICSECQRNLPTNLFPESSLRNLKPQPKCWVCRALATRANLYRS</sequence>
<accession>A0ABR3JH60</accession>
<dbReference type="InterPro" id="IPR002562">
    <property type="entry name" value="3'-5'_exonuclease_dom"/>
</dbReference>
<evidence type="ECO:0000259" key="1">
    <source>
        <dbReference type="Pfam" id="PF01612"/>
    </source>
</evidence>
<protein>
    <recommendedName>
        <fullName evidence="1">3'-5' exonuclease domain-containing protein</fullName>
    </recommendedName>
</protein>
<dbReference type="Pfam" id="PF01612">
    <property type="entry name" value="DNA_pol_A_exo1"/>
    <property type="match status" value="1"/>
</dbReference>
<comment type="caution">
    <text evidence="2">The sequence shown here is derived from an EMBL/GenBank/DDBJ whole genome shotgun (WGS) entry which is preliminary data.</text>
</comment>
<keyword evidence="3" id="KW-1185">Reference proteome</keyword>
<evidence type="ECO:0000313" key="3">
    <source>
        <dbReference type="Proteomes" id="UP001556367"/>
    </source>
</evidence>
<gene>
    <name evidence="2" type="ORF">HGRIS_004001</name>
</gene>
<evidence type="ECO:0000313" key="2">
    <source>
        <dbReference type="EMBL" id="KAL0955084.1"/>
    </source>
</evidence>
<dbReference type="EMBL" id="JASNQZ010000007">
    <property type="protein sequence ID" value="KAL0955084.1"/>
    <property type="molecule type" value="Genomic_DNA"/>
</dbReference>
<reference evidence="3" key="1">
    <citation type="submission" date="2024-06" db="EMBL/GenBank/DDBJ databases">
        <title>Multi-omics analyses provide insights into the biosynthesis of the anticancer antibiotic pleurotin in Hohenbuehelia grisea.</title>
        <authorList>
            <person name="Weaver J.A."/>
            <person name="Alberti F."/>
        </authorList>
    </citation>
    <scope>NUCLEOTIDE SEQUENCE [LARGE SCALE GENOMIC DNA]</scope>
    <source>
        <strain evidence="3">T-177</strain>
    </source>
</reference>
<dbReference type="PANTHER" id="PTHR43040">
    <property type="entry name" value="RIBONUCLEASE D"/>
    <property type="match status" value="1"/>
</dbReference>
<dbReference type="Gene3D" id="3.30.420.10">
    <property type="entry name" value="Ribonuclease H-like superfamily/Ribonuclease H"/>
    <property type="match status" value="1"/>
</dbReference>